<feature type="non-terminal residue" evidence="2">
    <location>
        <position position="47"/>
    </location>
</feature>
<feature type="compositionally biased region" description="Basic residues" evidence="1">
    <location>
        <begin position="27"/>
        <end position="47"/>
    </location>
</feature>
<dbReference type="EMBL" id="MNPL01028978">
    <property type="protein sequence ID" value="OQR67377.1"/>
    <property type="molecule type" value="Genomic_DNA"/>
</dbReference>
<evidence type="ECO:0000313" key="3">
    <source>
        <dbReference type="Proteomes" id="UP000192247"/>
    </source>
</evidence>
<proteinExistence type="predicted"/>
<accession>A0A1V9X1L3</accession>
<name>A0A1V9X1L3_9ACAR</name>
<gene>
    <name evidence="2" type="ORF">BIW11_04773</name>
</gene>
<evidence type="ECO:0000256" key="1">
    <source>
        <dbReference type="SAM" id="MobiDB-lite"/>
    </source>
</evidence>
<dbReference type="AlphaFoldDB" id="A0A1V9X1L3"/>
<dbReference type="Proteomes" id="UP000192247">
    <property type="component" value="Unassembled WGS sequence"/>
</dbReference>
<evidence type="ECO:0000313" key="2">
    <source>
        <dbReference type="EMBL" id="OQR67377.1"/>
    </source>
</evidence>
<dbReference type="InParanoid" id="A0A1V9X1L3"/>
<keyword evidence="3" id="KW-1185">Reference proteome</keyword>
<organism evidence="2 3">
    <name type="scientific">Tropilaelaps mercedesae</name>
    <dbReference type="NCBI Taxonomy" id="418985"/>
    <lineage>
        <taxon>Eukaryota</taxon>
        <taxon>Metazoa</taxon>
        <taxon>Ecdysozoa</taxon>
        <taxon>Arthropoda</taxon>
        <taxon>Chelicerata</taxon>
        <taxon>Arachnida</taxon>
        <taxon>Acari</taxon>
        <taxon>Parasitiformes</taxon>
        <taxon>Mesostigmata</taxon>
        <taxon>Gamasina</taxon>
        <taxon>Dermanyssoidea</taxon>
        <taxon>Laelapidae</taxon>
        <taxon>Tropilaelaps</taxon>
    </lineage>
</organism>
<comment type="caution">
    <text evidence="2">The sequence shown here is derived from an EMBL/GenBank/DDBJ whole genome shotgun (WGS) entry which is preliminary data.</text>
</comment>
<feature type="region of interest" description="Disordered" evidence="1">
    <location>
        <begin position="1"/>
        <end position="47"/>
    </location>
</feature>
<protein>
    <submittedName>
        <fullName evidence="2">Uncharacterized protein</fullName>
    </submittedName>
</protein>
<sequence>MTFLSCASRGRRSMGTRTAGTAVRPRQWPHSKRRTRRTSLCRSGRRR</sequence>
<reference evidence="2 3" key="1">
    <citation type="journal article" date="2017" name="Gigascience">
        <title>Draft genome of the honey bee ectoparasitic mite, Tropilaelaps mercedesae, is shaped by the parasitic life history.</title>
        <authorList>
            <person name="Dong X."/>
            <person name="Armstrong S.D."/>
            <person name="Xia D."/>
            <person name="Makepeace B.L."/>
            <person name="Darby A.C."/>
            <person name="Kadowaki T."/>
        </authorList>
    </citation>
    <scope>NUCLEOTIDE SEQUENCE [LARGE SCALE GENOMIC DNA]</scope>
    <source>
        <strain evidence="2">Wuxi-XJTLU</strain>
    </source>
</reference>